<dbReference type="InterPro" id="IPR000531">
    <property type="entry name" value="Beta-barrel_TonB"/>
</dbReference>
<dbReference type="InterPro" id="IPR012910">
    <property type="entry name" value="Plug_dom"/>
</dbReference>
<evidence type="ECO:0000313" key="13">
    <source>
        <dbReference type="EMBL" id="QKJ28780.1"/>
    </source>
</evidence>
<dbReference type="Gene3D" id="2.170.130.10">
    <property type="entry name" value="TonB-dependent receptor, plug domain"/>
    <property type="match status" value="1"/>
</dbReference>
<dbReference type="InterPro" id="IPR037066">
    <property type="entry name" value="Plug_dom_sf"/>
</dbReference>
<dbReference type="AlphaFoldDB" id="A0A7D4UNB7"/>
<dbReference type="Gene3D" id="2.40.170.20">
    <property type="entry name" value="TonB-dependent receptor, beta-barrel domain"/>
    <property type="match status" value="1"/>
</dbReference>
<dbReference type="GO" id="GO:0009279">
    <property type="term" value="C:cell outer membrane"/>
    <property type="evidence" value="ECO:0007669"/>
    <property type="project" value="UniProtKB-SubCell"/>
</dbReference>
<evidence type="ECO:0000256" key="2">
    <source>
        <dbReference type="ARBA" id="ARBA00022448"/>
    </source>
</evidence>
<keyword evidence="14" id="KW-1185">Reference proteome</keyword>
<keyword evidence="10" id="KW-0732">Signal</keyword>
<feature type="domain" description="TonB-dependent receptor-like beta-barrel" evidence="11">
    <location>
        <begin position="428"/>
        <end position="787"/>
    </location>
</feature>
<protein>
    <submittedName>
        <fullName evidence="13">SusC/RagA family TonB-linked outer membrane protein</fullName>
    </submittedName>
</protein>
<evidence type="ECO:0000259" key="12">
    <source>
        <dbReference type="Pfam" id="PF07715"/>
    </source>
</evidence>
<name>A0A7D4UNB7_9SPHI</name>
<dbReference type="Pfam" id="PF00593">
    <property type="entry name" value="TonB_dep_Rec_b-barrel"/>
    <property type="match status" value="1"/>
</dbReference>
<comment type="subcellular location">
    <subcellularLocation>
        <location evidence="1 8">Cell outer membrane</location>
        <topology evidence="1 8">Multi-pass membrane protein</topology>
    </subcellularLocation>
</comment>
<dbReference type="Pfam" id="PF07715">
    <property type="entry name" value="Plug"/>
    <property type="match status" value="1"/>
</dbReference>
<gene>
    <name evidence="13" type="ORF">HQ865_03065</name>
</gene>
<evidence type="ECO:0000256" key="7">
    <source>
        <dbReference type="ARBA" id="ARBA00023237"/>
    </source>
</evidence>
<dbReference type="SUPFAM" id="SSF56935">
    <property type="entry name" value="Porins"/>
    <property type="match status" value="1"/>
</dbReference>
<proteinExistence type="inferred from homology"/>
<dbReference type="InterPro" id="IPR039426">
    <property type="entry name" value="TonB-dep_rcpt-like"/>
</dbReference>
<evidence type="ECO:0000256" key="3">
    <source>
        <dbReference type="ARBA" id="ARBA00022452"/>
    </source>
</evidence>
<evidence type="ECO:0000256" key="6">
    <source>
        <dbReference type="ARBA" id="ARBA00023136"/>
    </source>
</evidence>
<keyword evidence="7 8" id="KW-0998">Cell outer membrane</keyword>
<keyword evidence="2 8" id="KW-0813">Transport</keyword>
<organism evidence="13 14">
    <name type="scientific">Mucilaginibacter mali</name>
    <dbReference type="NCBI Taxonomy" id="2740462"/>
    <lineage>
        <taxon>Bacteria</taxon>
        <taxon>Pseudomonadati</taxon>
        <taxon>Bacteroidota</taxon>
        <taxon>Sphingobacteriia</taxon>
        <taxon>Sphingobacteriales</taxon>
        <taxon>Sphingobacteriaceae</taxon>
        <taxon>Mucilaginibacter</taxon>
    </lineage>
</organism>
<dbReference type="InterPro" id="IPR023996">
    <property type="entry name" value="TonB-dep_OMP_SusC/RagA"/>
</dbReference>
<dbReference type="Proteomes" id="UP000505355">
    <property type="component" value="Chromosome"/>
</dbReference>
<dbReference type="InterPro" id="IPR036942">
    <property type="entry name" value="Beta-barrel_TonB_sf"/>
</dbReference>
<dbReference type="PROSITE" id="PS52016">
    <property type="entry name" value="TONB_DEPENDENT_REC_3"/>
    <property type="match status" value="1"/>
</dbReference>
<evidence type="ECO:0000256" key="5">
    <source>
        <dbReference type="ARBA" id="ARBA00023077"/>
    </source>
</evidence>
<reference evidence="13 14" key="1">
    <citation type="submission" date="2020-05" db="EMBL/GenBank/DDBJ databases">
        <title>Mucilaginibacter mali sp. nov.</title>
        <authorList>
            <person name="Kim H.S."/>
            <person name="Lee K.C."/>
            <person name="Suh M.K."/>
            <person name="Kim J.-S."/>
            <person name="Han K.-I."/>
            <person name="Eom M.K."/>
            <person name="Shin Y.K."/>
            <person name="Lee J.-S."/>
        </authorList>
    </citation>
    <scope>NUCLEOTIDE SEQUENCE [LARGE SCALE GENOMIC DNA]</scope>
    <source>
        <strain evidence="13 14">G2-14</strain>
    </source>
</reference>
<evidence type="ECO:0000313" key="14">
    <source>
        <dbReference type="Proteomes" id="UP000505355"/>
    </source>
</evidence>
<dbReference type="EMBL" id="CP054139">
    <property type="protein sequence ID" value="QKJ28780.1"/>
    <property type="molecule type" value="Genomic_DNA"/>
</dbReference>
<keyword evidence="3 8" id="KW-1134">Transmembrane beta strand</keyword>
<dbReference type="KEGG" id="mmab:HQ865_03065"/>
<feature type="signal peptide" evidence="10">
    <location>
        <begin position="1"/>
        <end position="25"/>
    </location>
</feature>
<evidence type="ECO:0000256" key="8">
    <source>
        <dbReference type="PROSITE-ProRule" id="PRU01360"/>
    </source>
</evidence>
<evidence type="ECO:0000256" key="1">
    <source>
        <dbReference type="ARBA" id="ARBA00004571"/>
    </source>
</evidence>
<keyword evidence="6 8" id="KW-0472">Membrane</keyword>
<keyword evidence="4 8" id="KW-0812">Transmembrane</keyword>
<sequence length="959" mass="105296">MNRNLLHRSKNIICLCLFSSGLLLAQQGLAQGKLRDTTQKATDDSIKRATGIAAGLIPQNIPILFGQQDRSRLVQSVSYLNGKRLESAPVSLLSNSFGGQLAGLYAQQSNGAPRFDNPTLSLRGRNPLVVIDGVPMYNLVSLTASNVTSGITNQSLFDVLSINPEQVESVVLLKDALSTAMLGNQAMDGVLLITTRKGLPEKTSGVTFTAQAGVQTPIGMRKPLSAFDYASLYNEAAINSGGAAVFSPAQLDAYRNGTDPNLYPNVNWQDAVLKKNAPMQRYNLSAGGTFTNMKYFLSLDYLAQGGLLKEDPNTAYGTNVDYKRYVLRSNIDINLDKHLSASFNLLGNIQDYYQPGVGYASVFSSILNTPANATPIYTPVGGTYAGTRQYPTNPYAQAVSTGYLKNNLQAASANISIKRMMDDVVKGLYVKALLSYTPSYEQQIDRSKNYNAYYYPVTADTTQHIKVNTISDQSNVASVIERFQQTYTELSMGYDHAFGNDKLSALLMGRYDNTQGDNTLNQVYKGFSGRVNYSFNNRFNVEAAGAYNGNNRFAPGNQYGFYPSVGASWNIHNEDFFKSINFLSELKVRATYGKVGNANPGYYTYLQAYSGGSAYFFGTGATSSSSFFQGDLVNPNRVAEKANKLDLGFDLAYSQNRGWLNFDYYNNKQYDLLQIRGGNTAVLGQVYPLENIGKNKYYGFEINTGWSDKIGKLLYSVSGNLSTVSSKIIYNDEPAQAYPYMAKTGTPINAIRGYVADGFFTAGNLTGATMSGFTPSAGDVRYKDLNGDGIINQYDQTVIGNNKPLVFYGLGLNLQYNGLDLGILFQGVANRDIMLSGNYEYPFTNNGLGQAFDYNLNRYTPATAATATLPRVTLGTDINNYVPSSLFVRNASYVRLKNFELGFSFSNRLLSAAKIKRVRLFVRGENLLTWSKYKESDPEDYTGLYPIQRVINGGLSVKL</sequence>
<evidence type="ECO:0000256" key="10">
    <source>
        <dbReference type="SAM" id="SignalP"/>
    </source>
</evidence>
<feature type="domain" description="TonB-dependent receptor plug" evidence="12">
    <location>
        <begin position="72"/>
        <end position="190"/>
    </location>
</feature>
<evidence type="ECO:0000256" key="4">
    <source>
        <dbReference type="ARBA" id="ARBA00022692"/>
    </source>
</evidence>
<evidence type="ECO:0000256" key="9">
    <source>
        <dbReference type="RuleBase" id="RU003357"/>
    </source>
</evidence>
<accession>A0A7D4UNB7</accession>
<keyword evidence="5 9" id="KW-0798">TonB box</keyword>
<feature type="chain" id="PRO_5028864409" evidence="10">
    <location>
        <begin position="26"/>
        <end position="959"/>
    </location>
</feature>
<comment type="similarity">
    <text evidence="8 9">Belongs to the TonB-dependent receptor family.</text>
</comment>
<dbReference type="NCBIfam" id="TIGR04056">
    <property type="entry name" value="OMP_RagA_SusC"/>
    <property type="match status" value="1"/>
</dbReference>
<evidence type="ECO:0000259" key="11">
    <source>
        <dbReference type="Pfam" id="PF00593"/>
    </source>
</evidence>
<dbReference type="RefSeq" id="WP_173413479.1">
    <property type="nucleotide sequence ID" value="NZ_CP054139.1"/>
</dbReference>